<feature type="signal peptide" evidence="1">
    <location>
        <begin position="1"/>
        <end position="27"/>
    </location>
</feature>
<proteinExistence type="predicted"/>
<reference evidence="3" key="1">
    <citation type="journal article" date="2015" name="PLoS Genet.">
        <title>Genome Sequence and Transcriptome Analyses of Chrysochromulina tobin: Metabolic Tools for Enhanced Algal Fitness in the Prominent Order Prymnesiales (Haptophyceae).</title>
        <authorList>
            <person name="Hovde B.T."/>
            <person name="Deodato C.R."/>
            <person name="Hunsperger H.M."/>
            <person name="Ryken S.A."/>
            <person name="Yost W."/>
            <person name="Jha R.K."/>
            <person name="Patterson J."/>
            <person name="Monnat R.J. Jr."/>
            <person name="Barlow S.B."/>
            <person name="Starkenburg S.R."/>
            <person name="Cattolico R.A."/>
        </authorList>
    </citation>
    <scope>NUCLEOTIDE SEQUENCE</scope>
    <source>
        <strain evidence="3">CCMP291</strain>
    </source>
</reference>
<evidence type="ECO:0000256" key="1">
    <source>
        <dbReference type="SAM" id="SignalP"/>
    </source>
</evidence>
<dbReference type="Proteomes" id="UP000037460">
    <property type="component" value="Unassembled WGS sequence"/>
</dbReference>
<gene>
    <name evidence="2" type="ORF">Ctob_011860</name>
</gene>
<dbReference type="EMBL" id="JWZX01002053">
    <property type="protein sequence ID" value="KOO31266.1"/>
    <property type="molecule type" value="Genomic_DNA"/>
</dbReference>
<dbReference type="AlphaFoldDB" id="A0A0M0JX79"/>
<name>A0A0M0JX79_9EUKA</name>
<organism evidence="2 3">
    <name type="scientific">Chrysochromulina tobinii</name>
    <dbReference type="NCBI Taxonomy" id="1460289"/>
    <lineage>
        <taxon>Eukaryota</taxon>
        <taxon>Haptista</taxon>
        <taxon>Haptophyta</taxon>
        <taxon>Prymnesiophyceae</taxon>
        <taxon>Prymnesiales</taxon>
        <taxon>Chrysochromulinaceae</taxon>
        <taxon>Chrysochromulina</taxon>
    </lineage>
</organism>
<sequence length="1121" mass="120525">MRARCSVLLLTICSAIITLSALRKVVSDSTYAAVLRGSQSTMEPSPPLPDTVLLDAGRLLVRINSRSGSLEITSRGRLVASSSLSSPYIRSGGEIRQLVLKAASTSTGCDALGCFSTAILEWSMAPENSVVTAVRAYAAQSAIVFSTQFQRVLHGTSSARPCGFIGGPAAGLFNDCGLASAFPRLSFGGAYRNWLSWAGGGNSPEPAFGSFDAMVAQSAFLKQEPGVGGGNRSRIARGVLTLAYDGRARASRTVQQELDAMSLTPPWGQAPYARFGDAKAFCMAERRCKGFSWQAGAARGVDPAAEPAPREMVRVRHPVTNRPTFVTDAPADGKGTVPLAFYESSAAVDLGGLVAGPIVLPCADGLNDTVALMPLRNFMSSSHEYDLTSGSLDFGVLGSVGSIPAGYEAEMLMVIDDGFNAALRKAGALVLRRAGTADAKRARAAADVSLNSLGYATQQGAWYYYNTAPRERGGRPPSATPAGGSTAASTPLMWGERYANSLFGCAVNISDAPAKHGCKDYGETIVDVKRHADEVLLPYKWWLMDSWWYPKGLLNGVKTWEALPSTFPGSDGRGGDKALAELARATGWGILAHTRFFAADTSYARQNGGRYEFVVERDRYSANPTEGGIALPLDERFWSELLRNKTGAIRGLVGVEIDWMYNQWAALNATLYNATISHMWLRNLGAAAVTAGVSLIYCMAWPRMLLASTESEAVTTVRASLDYYPNTPQWNIGYTSLLADALGLRPSKDLWWSSNRALGRYGRTWRTSAEHNARLHAAAATLSTGPVMLGDLIGAEDPSLIMRSCRADGVLLQPDRAATPIDANILPRVSPGARGPSGVVLSTHTTVSHQRWFYILAVGVSKYQLRTDEVALPDSAHGYVAVETKSPHVVRPFDSASPLPLESWGELDFQLWTIAPRFSNGWALLGEMGRLHLIAPDCNGWWALLGEVGSKWVGVSRTRFASVETAADGGLLARCHGAAGETVQLLAVPPSASQALVAVSHTFADTANVTNARHMLEYMRGKDGVHRQMTQLSLSNSMVEKEAFDNVYSDRHAHMDTAGHLHSSTLVPMFDPRTRCTNPPDLKYGAEHFVNTALGMRKVLPSRSFMLLGHSAGRSGRHIDF</sequence>
<comment type="caution">
    <text evidence="2">The sequence shown here is derived from an EMBL/GenBank/DDBJ whole genome shotgun (WGS) entry which is preliminary data.</text>
</comment>
<accession>A0A0M0JX79</accession>
<keyword evidence="3" id="KW-1185">Reference proteome</keyword>
<dbReference type="OrthoDB" id="41905at2759"/>
<evidence type="ECO:0000313" key="3">
    <source>
        <dbReference type="Proteomes" id="UP000037460"/>
    </source>
</evidence>
<keyword evidence="1" id="KW-0732">Signal</keyword>
<feature type="chain" id="PRO_5005602275" evidence="1">
    <location>
        <begin position="28"/>
        <end position="1121"/>
    </location>
</feature>
<protein>
    <submittedName>
        <fullName evidence="2">Non-lysosomal glucosylceramidase</fullName>
    </submittedName>
</protein>
<evidence type="ECO:0000313" key="2">
    <source>
        <dbReference type="EMBL" id="KOO31266.1"/>
    </source>
</evidence>